<dbReference type="AlphaFoldDB" id="A0A2G1VUD4"/>
<evidence type="ECO:0000259" key="8">
    <source>
        <dbReference type="PROSITE" id="PS50059"/>
    </source>
</evidence>
<evidence type="ECO:0000256" key="1">
    <source>
        <dbReference type="ARBA" id="ARBA00000971"/>
    </source>
</evidence>
<dbReference type="PANTHER" id="PTHR43811">
    <property type="entry name" value="FKBP-TYPE PEPTIDYL-PROLYL CIS-TRANS ISOMERASE FKPA"/>
    <property type="match status" value="1"/>
</dbReference>
<dbReference type="SUPFAM" id="SSF54534">
    <property type="entry name" value="FKBP-like"/>
    <property type="match status" value="1"/>
</dbReference>
<comment type="caution">
    <text evidence="9">The sequence shown here is derived from an EMBL/GenBank/DDBJ whole genome shotgun (WGS) entry which is preliminary data.</text>
</comment>
<dbReference type="EMBL" id="NQXA01000002">
    <property type="protein sequence ID" value="PHQ30354.1"/>
    <property type="molecule type" value="Genomic_DNA"/>
</dbReference>
<name>A0A2G1VUD4_9FLAO</name>
<evidence type="ECO:0000256" key="7">
    <source>
        <dbReference type="SAM" id="SignalP"/>
    </source>
</evidence>
<evidence type="ECO:0000313" key="10">
    <source>
        <dbReference type="Proteomes" id="UP000229433"/>
    </source>
</evidence>
<evidence type="ECO:0000256" key="5">
    <source>
        <dbReference type="PROSITE-ProRule" id="PRU00277"/>
    </source>
</evidence>
<dbReference type="RefSeq" id="WP_099645187.1">
    <property type="nucleotide sequence ID" value="NZ_KZ319288.1"/>
</dbReference>
<evidence type="ECO:0000313" key="9">
    <source>
        <dbReference type="EMBL" id="PHQ30354.1"/>
    </source>
</evidence>
<accession>A0A2G1VUD4</accession>
<dbReference type="Gene3D" id="3.10.50.40">
    <property type="match status" value="1"/>
</dbReference>
<dbReference type="PANTHER" id="PTHR43811:SF19">
    <property type="entry name" value="39 KDA FK506-BINDING NUCLEAR PROTEIN"/>
    <property type="match status" value="1"/>
</dbReference>
<proteinExistence type="inferred from homology"/>
<dbReference type="OrthoDB" id="9814548at2"/>
<keyword evidence="7" id="KW-0732">Signal</keyword>
<feature type="signal peptide" evidence="7">
    <location>
        <begin position="1"/>
        <end position="22"/>
    </location>
</feature>
<dbReference type="PROSITE" id="PS50059">
    <property type="entry name" value="FKBP_PPIASE"/>
    <property type="match status" value="1"/>
</dbReference>
<dbReference type="GO" id="GO:0003755">
    <property type="term" value="F:peptidyl-prolyl cis-trans isomerase activity"/>
    <property type="evidence" value="ECO:0007669"/>
    <property type="project" value="UniProtKB-UniRule"/>
</dbReference>
<evidence type="ECO:0000256" key="4">
    <source>
        <dbReference type="ARBA" id="ARBA00023235"/>
    </source>
</evidence>
<feature type="chain" id="PRO_5013854447" description="Peptidyl-prolyl cis-trans isomerase" evidence="7">
    <location>
        <begin position="23"/>
        <end position="160"/>
    </location>
</feature>
<dbReference type="Pfam" id="PF00254">
    <property type="entry name" value="FKBP_C"/>
    <property type="match status" value="1"/>
</dbReference>
<dbReference type="EC" id="5.2.1.8" evidence="6"/>
<comment type="similarity">
    <text evidence="2 6">Belongs to the FKBP-type PPIase family.</text>
</comment>
<evidence type="ECO:0000256" key="6">
    <source>
        <dbReference type="RuleBase" id="RU003915"/>
    </source>
</evidence>
<dbReference type="InterPro" id="IPR001179">
    <property type="entry name" value="PPIase_FKBP_dom"/>
</dbReference>
<evidence type="ECO:0000256" key="2">
    <source>
        <dbReference type="ARBA" id="ARBA00006577"/>
    </source>
</evidence>
<dbReference type="Proteomes" id="UP000229433">
    <property type="component" value="Unassembled WGS sequence"/>
</dbReference>
<protein>
    <recommendedName>
        <fullName evidence="6">Peptidyl-prolyl cis-trans isomerase</fullName>
        <ecNumber evidence="6">5.2.1.8</ecNumber>
    </recommendedName>
</protein>
<dbReference type="PROSITE" id="PS51257">
    <property type="entry name" value="PROKAR_LIPOPROTEIN"/>
    <property type="match status" value="1"/>
</dbReference>
<comment type="catalytic activity">
    <reaction evidence="1 5 6">
        <text>[protein]-peptidylproline (omega=180) = [protein]-peptidylproline (omega=0)</text>
        <dbReference type="Rhea" id="RHEA:16237"/>
        <dbReference type="Rhea" id="RHEA-COMP:10747"/>
        <dbReference type="Rhea" id="RHEA-COMP:10748"/>
        <dbReference type="ChEBI" id="CHEBI:83833"/>
        <dbReference type="ChEBI" id="CHEBI:83834"/>
        <dbReference type="EC" id="5.2.1.8"/>
    </reaction>
</comment>
<keyword evidence="4 5" id="KW-0413">Isomerase</keyword>
<keyword evidence="3 5" id="KW-0697">Rotamase</keyword>
<organism evidence="9 10">
    <name type="scientific">Leeuwenhoekiella nanhaiensis</name>
    <dbReference type="NCBI Taxonomy" id="1655491"/>
    <lineage>
        <taxon>Bacteria</taxon>
        <taxon>Pseudomonadati</taxon>
        <taxon>Bacteroidota</taxon>
        <taxon>Flavobacteriia</taxon>
        <taxon>Flavobacteriales</taxon>
        <taxon>Flavobacteriaceae</taxon>
        <taxon>Leeuwenhoekiella</taxon>
    </lineage>
</organism>
<keyword evidence="10" id="KW-1185">Reference proteome</keyword>
<gene>
    <name evidence="9" type="ORF">CJ305_05155</name>
</gene>
<dbReference type="InterPro" id="IPR046357">
    <property type="entry name" value="PPIase_dom_sf"/>
</dbReference>
<sequence>MKSFLGLLFISLFVSCSLSDDAGPTQPTETEAEAFARNQEEIAAYLEANDLTAQTTSSGLHYIITEEGTGESPTATSTVRVNYKGYFLNNSVFDQTTTTPAEFNLSNVITGFSEGIRLMKTGGKATLFLPAKLAYGAFGNARIPSNTALIFDVELIEIVE</sequence>
<evidence type="ECO:0000256" key="3">
    <source>
        <dbReference type="ARBA" id="ARBA00023110"/>
    </source>
</evidence>
<reference evidence="9 10" key="1">
    <citation type="submission" date="2017-08" db="EMBL/GenBank/DDBJ databases">
        <title>The whole genome shortgun sequences of strain Leeuwenhoekiella nanhaiensis G18 from the South China Sea.</title>
        <authorList>
            <person name="Liu Q."/>
        </authorList>
    </citation>
    <scope>NUCLEOTIDE SEQUENCE [LARGE SCALE GENOMIC DNA]</scope>
    <source>
        <strain evidence="9 10">G18</strain>
    </source>
</reference>
<feature type="domain" description="PPIase FKBP-type" evidence="8">
    <location>
        <begin position="76"/>
        <end position="159"/>
    </location>
</feature>